<comment type="caution">
    <text evidence="2">The sequence shown here is derived from an EMBL/GenBank/DDBJ whole genome shotgun (WGS) entry which is preliminary data.</text>
</comment>
<name>A0A0F9KNE8_9ZZZZ</name>
<dbReference type="AlphaFoldDB" id="A0A0F9KNE8"/>
<evidence type="ECO:0000313" key="2">
    <source>
        <dbReference type="EMBL" id="KKM16855.1"/>
    </source>
</evidence>
<reference evidence="2" key="1">
    <citation type="journal article" date="2015" name="Nature">
        <title>Complex archaea that bridge the gap between prokaryotes and eukaryotes.</title>
        <authorList>
            <person name="Spang A."/>
            <person name="Saw J.H."/>
            <person name="Jorgensen S.L."/>
            <person name="Zaremba-Niedzwiedzka K."/>
            <person name="Martijn J."/>
            <person name="Lind A.E."/>
            <person name="van Eijk R."/>
            <person name="Schleper C."/>
            <person name="Guy L."/>
            <person name="Ettema T.J."/>
        </authorList>
    </citation>
    <scope>NUCLEOTIDE SEQUENCE</scope>
</reference>
<protein>
    <recommendedName>
        <fullName evidence="1">Cupin type-2 domain-containing protein</fullName>
    </recommendedName>
</protein>
<accession>A0A0F9KNE8</accession>
<dbReference type="Pfam" id="PF07883">
    <property type="entry name" value="Cupin_2"/>
    <property type="match status" value="1"/>
</dbReference>
<proteinExistence type="predicted"/>
<sequence>MQNVTRGKIWGNTSTIFNKNNVEIARIEVKTGGYCSKHKHAHKFNFFFVEFGKLEVTIFRPDAGQVIEDVTVVEAGGSTYVEPNLYHKFKALENTVAYEVYWIELDVNDIEREVVGGMEELK</sequence>
<feature type="domain" description="Cupin type-2" evidence="1">
    <location>
        <begin position="27"/>
        <end position="103"/>
    </location>
</feature>
<dbReference type="SUPFAM" id="SSF51182">
    <property type="entry name" value="RmlC-like cupins"/>
    <property type="match status" value="1"/>
</dbReference>
<organism evidence="2">
    <name type="scientific">marine sediment metagenome</name>
    <dbReference type="NCBI Taxonomy" id="412755"/>
    <lineage>
        <taxon>unclassified sequences</taxon>
        <taxon>metagenomes</taxon>
        <taxon>ecological metagenomes</taxon>
    </lineage>
</organism>
<evidence type="ECO:0000259" key="1">
    <source>
        <dbReference type="Pfam" id="PF07883"/>
    </source>
</evidence>
<dbReference type="Gene3D" id="2.60.120.10">
    <property type="entry name" value="Jelly Rolls"/>
    <property type="match status" value="1"/>
</dbReference>
<dbReference type="InterPro" id="IPR014710">
    <property type="entry name" value="RmlC-like_jellyroll"/>
</dbReference>
<dbReference type="InterPro" id="IPR013096">
    <property type="entry name" value="Cupin_2"/>
</dbReference>
<gene>
    <name evidence="2" type="ORF">LCGC14_1681640</name>
</gene>
<dbReference type="EMBL" id="LAZR01014585">
    <property type="protein sequence ID" value="KKM16855.1"/>
    <property type="molecule type" value="Genomic_DNA"/>
</dbReference>
<dbReference type="InterPro" id="IPR011051">
    <property type="entry name" value="RmlC_Cupin_sf"/>
</dbReference>